<evidence type="ECO:0000313" key="1">
    <source>
        <dbReference type="EMBL" id="CDQ93975.1"/>
    </source>
</evidence>
<reference evidence="1" key="2">
    <citation type="submission" date="2014-03" db="EMBL/GenBank/DDBJ databases">
        <authorList>
            <person name="Genoscope - CEA"/>
        </authorList>
    </citation>
    <scope>NUCLEOTIDE SEQUENCE</scope>
</reference>
<reference evidence="1" key="1">
    <citation type="journal article" date="2014" name="Nat. Commun.">
        <title>The rainbow trout genome provides novel insights into evolution after whole-genome duplication in vertebrates.</title>
        <authorList>
            <person name="Berthelot C."/>
            <person name="Brunet F."/>
            <person name="Chalopin D."/>
            <person name="Juanchich A."/>
            <person name="Bernard M."/>
            <person name="Noel B."/>
            <person name="Bento P."/>
            <person name="Da Silva C."/>
            <person name="Labadie K."/>
            <person name="Alberti A."/>
            <person name="Aury J.M."/>
            <person name="Louis A."/>
            <person name="Dehais P."/>
            <person name="Bardou P."/>
            <person name="Montfort J."/>
            <person name="Klopp C."/>
            <person name="Cabau C."/>
            <person name="Gaspin C."/>
            <person name="Thorgaard G.H."/>
            <person name="Boussaha M."/>
            <person name="Quillet E."/>
            <person name="Guyomard R."/>
            <person name="Galiana D."/>
            <person name="Bobe J."/>
            <person name="Volff J.N."/>
            <person name="Genet C."/>
            <person name="Wincker P."/>
            <person name="Jaillon O."/>
            <person name="Roest Crollius H."/>
            <person name="Guiguen Y."/>
        </authorList>
    </citation>
    <scope>NUCLEOTIDE SEQUENCE [LARGE SCALE GENOMIC DNA]</scope>
</reference>
<dbReference type="AlphaFoldDB" id="A0A060YY62"/>
<dbReference type="InterPro" id="IPR021950">
    <property type="entry name" value="Spt20"/>
</dbReference>
<gene>
    <name evidence="1" type="ORF">GSONMT00037863001</name>
</gene>
<dbReference type="PaxDb" id="8022-A0A060YY62"/>
<protein>
    <submittedName>
        <fullName evidence="1">Uncharacterized protein</fullName>
    </submittedName>
</protein>
<name>A0A060YY62_ONCMY</name>
<feature type="non-terminal residue" evidence="1">
    <location>
        <position position="1"/>
    </location>
</feature>
<organism evidence="1 2">
    <name type="scientific">Oncorhynchus mykiss</name>
    <name type="common">Rainbow trout</name>
    <name type="synonym">Salmo gairdneri</name>
    <dbReference type="NCBI Taxonomy" id="8022"/>
    <lineage>
        <taxon>Eukaryota</taxon>
        <taxon>Metazoa</taxon>
        <taxon>Chordata</taxon>
        <taxon>Craniata</taxon>
        <taxon>Vertebrata</taxon>
        <taxon>Euteleostomi</taxon>
        <taxon>Actinopterygii</taxon>
        <taxon>Neopterygii</taxon>
        <taxon>Teleostei</taxon>
        <taxon>Protacanthopterygii</taxon>
        <taxon>Salmoniformes</taxon>
        <taxon>Salmonidae</taxon>
        <taxon>Salmoninae</taxon>
        <taxon>Oncorhynchus</taxon>
    </lineage>
</organism>
<evidence type="ECO:0000313" key="2">
    <source>
        <dbReference type="Proteomes" id="UP000193380"/>
    </source>
</evidence>
<dbReference type="PANTHER" id="PTHR13526:SF8">
    <property type="entry name" value="TRANSCRIPTION FACTOR SPT20 HOMOLOG"/>
    <property type="match status" value="1"/>
</dbReference>
<dbReference type="Proteomes" id="UP000193380">
    <property type="component" value="Unassembled WGS sequence"/>
</dbReference>
<dbReference type="GO" id="GO:0006357">
    <property type="term" value="P:regulation of transcription by RNA polymerase II"/>
    <property type="evidence" value="ECO:0007669"/>
    <property type="project" value="TreeGrafter"/>
</dbReference>
<dbReference type="STRING" id="8022.A0A060YY62"/>
<accession>A0A060YY62</accession>
<proteinExistence type="predicted"/>
<dbReference type="PANTHER" id="PTHR13526">
    <property type="entry name" value="TRANSCRIPTION FACTOR SPT20 HOMOLOG"/>
    <property type="match status" value="1"/>
</dbReference>
<dbReference type="EMBL" id="FR916502">
    <property type="protein sequence ID" value="CDQ93975.1"/>
    <property type="molecule type" value="Genomic_DNA"/>
</dbReference>
<dbReference type="GO" id="GO:0003712">
    <property type="term" value="F:transcription coregulator activity"/>
    <property type="evidence" value="ECO:0007669"/>
    <property type="project" value="InterPro"/>
</dbReference>
<sequence>VNIFHCGCVVAEVRDYRQSGNTKMPSFQSRHVLLRPTMQTLICDVHAMTSDHHKWTQVSCRGQTNLITPSRW</sequence>
<dbReference type="GO" id="GO:0000124">
    <property type="term" value="C:SAGA complex"/>
    <property type="evidence" value="ECO:0007669"/>
    <property type="project" value="InterPro"/>
</dbReference>